<evidence type="ECO:0000313" key="2">
    <source>
        <dbReference type="EMBL" id="MBB0232548.1"/>
    </source>
</evidence>
<dbReference type="SUPFAM" id="SSF46785">
    <property type="entry name" value="Winged helix' DNA-binding domain"/>
    <property type="match status" value="1"/>
</dbReference>
<dbReference type="GO" id="GO:0003700">
    <property type="term" value="F:DNA-binding transcription factor activity"/>
    <property type="evidence" value="ECO:0007669"/>
    <property type="project" value="InterPro"/>
</dbReference>
<feature type="domain" description="HTH marR-type" evidence="1">
    <location>
        <begin position="22"/>
        <end position="121"/>
    </location>
</feature>
<dbReference type="EMBL" id="VKHS01001003">
    <property type="protein sequence ID" value="MBB0232548.1"/>
    <property type="molecule type" value="Genomic_DNA"/>
</dbReference>
<dbReference type="SMART" id="SM00347">
    <property type="entry name" value="HTH_MARR"/>
    <property type="match status" value="1"/>
</dbReference>
<gene>
    <name evidence="2" type="ORF">FOE67_24455</name>
</gene>
<evidence type="ECO:0000259" key="1">
    <source>
        <dbReference type="SMART" id="SM00347"/>
    </source>
</evidence>
<dbReference type="InterPro" id="IPR036388">
    <property type="entry name" value="WH-like_DNA-bd_sf"/>
</dbReference>
<keyword evidence="3" id="KW-1185">Reference proteome</keyword>
<dbReference type="Proteomes" id="UP000530234">
    <property type="component" value="Unassembled WGS sequence"/>
</dbReference>
<dbReference type="InterPro" id="IPR039422">
    <property type="entry name" value="MarR/SlyA-like"/>
</dbReference>
<organism evidence="2 3">
    <name type="scientific">Streptomyces calidiresistens</name>
    <dbReference type="NCBI Taxonomy" id="1485586"/>
    <lineage>
        <taxon>Bacteria</taxon>
        <taxon>Bacillati</taxon>
        <taxon>Actinomycetota</taxon>
        <taxon>Actinomycetes</taxon>
        <taxon>Kitasatosporales</taxon>
        <taxon>Streptomycetaceae</taxon>
        <taxon>Streptomyces</taxon>
    </lineage>
</organism>
<dbReference type="Pfam" id="PF12802">
    <property type="entry name" value="MarR_2"/>
    <property type="match status" value="1"/>
</dbReference>
<accession>A0A7W3T7V2</accession>
<dbReference type="InterPro" id="IPR000835">
    <property type="entry name" value="HTH_MarR-typ"/>
</dbReference>
<dbReference type="RefSeq" id="WP_182667077.1">
    <property type="nucleotide sequence ID" value="NZ_VKHS01001003.1"/>
</dbReference>
<name>A0A7W3T7V2_9ACTN</name>
<sequence>MLDSCALGVLRLHGRFLAVSEELARPVGLTAARRQVLGAVLRTPLPVAGIARGTGVSRQGVQRLADALVADGLAGWEPNPAHRRAKLLTATPAGREAVRRLDPGHAALAERLCAALGGPDRFAEVVEVLEHLGRALESAGATTGEPGDPPAPG</sequence>
<dbReference type="InterPro" id="IPR036390">
    <property type="entry name" value="WH_DNA-bd_sf"/>
</dbReference>
<proteinExistence type="predicted"/>
<protein>
    <submittedName>
        <fullName evidence="2">MarR family transcriptional regulator</fullName>
    </submittedName>
</protein>
<evidence type="ECO:0000313" key="3">
    <source>
        <dbReference type="Proteomes" id="UP000530234"/>
    </source>
</evidence>
<reference evidence="3" key="1">
    <citation type="submission" date="2019-10" db="EMBL/GenBank/DDBJ databases">
        <title>Streptomyces sp. nov., a novel actinobacterium isolated from alkaline environment.</title>
        <authorList>
            <person name="Golinska P."/>
        </authorList>
    </citation>
    <scope>NUCLEOTIDE SEQUENCE [LARGE SCALE GENOMIC DNA]</scope>
    <source>
        <strain evidence="3">DSM 42108</strain>
    </source>
</reference>
<dbReference type="Gene3D" id="1.10.10.10">
    <property type="entry name" value="Winged helix-like DNA-binding domain superfamily/Winged helix DNA-binding domain"/>
    <property type="match status" value="1"/>
</dbReference>
<dbReference type="PANTHER" id="PTHR33164:SF99">
    <property type="entry name" value="MARR FAMILY REGULATORY PROTEIN"/>
    <property type="match status" value="1"/>
</dbReference>
<dbReference type="AlphaFoldDB" id="A0A7W3T7V2"/>
<comment type="caution">
    <text evidence="2">The sequence shown here is derived from an EMBL/GenBank/DDBJ whole genome shotgun (WGS) entry which is preliminary data.</text>
</comment>
<dbReference type="GO" id="GO:0006950">
    <property type="term" value="P:response to stress"/>
    <property type="evidence" value="ECO:0007669"/>
    <property type="project" value="TreeGrafter"/>
</dbReference>
<dbReference type="PANTHER" id="PTHR33164">
    <property type="entry name" value="TRANSCRIPTIONAL REGULATOR, MARR FAMILY"/>
    <property type="match status" value="1"/>
</dbReference>